<dbReference type="InterPro" id="IPR050430">
    <property type="entry name" value="Peptidase_S1"/>
</dbReference>
<dbReference type="InterPro" id="IPR001254">
    <property type="entry name" value="Trypsin_dom"/>
</dbReference>
<feature type="non-terminal residue" evidence="7">
    <location>
        <position position="1"/>
    </location>
</feature>
<protein>
    <recommendedName>
        <fullName evidence="6">Peptidase S1 domain-containing protein</fullName>
    </recommendedName>
</protein>
<dbReference type="SUPFAM" id="SSF50494">
    <property type="entry name" value="Trypsin-like serine proteases"/>
    <property type="match status" value="1"/>
</dbReference>
<organism evidence="7 8">
    <name type="scientific">Trichogramma brassicae</name>
    <dbReference type="NCBI Taxonomy" id="86971"/>
    <lineage>
        <taxon>Eukaryota</taxon>
        <taxon>Metazoa</taxon>
        <taxon>Ecdysozoa</taxon>
        <taxon>Arthropoda</taxon>
        <taxon>Hexapoda</taxon>
        <taxon>Insecta</taxon>
        <taxon>Pterygota</taxon>
        <taxon>Neoptera</taxon>
        <taxon>Endopterygota</taxon>
        <taxon>Hymenoptera</taxon>
        <taxon>Apocrita</taxon>
        <taxon>Proctotrupomorpha</taxon>
        <taxon>Chalcidoidea</taxon>
        <taxon>Trichogrammatidae</taxon>
        <taxon>Trichogramma</taxon>
    </lineage>
</organism>
<evidence type="ECO:0000256" key="1">
    <source>
        <dbReference type="ARBA" id="ARBA00022670"/>
    </source>
</evidence>
<feature type="domain" description="Peptidase S1" evidence="6">
    <location>
        <begin position="390"/>
        <end position="577"/>
    </location>
</feature>
<feature type="transmembrane region" description="Helical" evidence="5">
    <location>
        <begin position="639"/>
        <end position="660"/>
    </location>
</feature>
<keyword evidence="3" id="KW-0720">Serine protease</keyword>
<dbReference type="OrthoDB" id="3649325at2759"/>
<dbReference type="Gene3D" id="3.90.1200.10">
    <property type="match status" value="1"/>
</dbReference>
<dbReference type="PANTHER" id="PTHR24276">
    <property type="entry name" value="POLYSERASE-RELATED"/>
    <property type="match status" value="1"/>
</dbReference>
<dbReference type="PANTHER" id="PTHR24276:SF91">
    <property type="entry name" value="AT26814P-RELATED"/>
    <property type="match status" value="1"/>
</dbReference>
<proteinExistence type="predicted"/>
<dbReference type="GO" id="GO:0004252">
    <property type="term" value="F:serine-type endopeptidase activity"/>
    <property type="evidence" value="ECO:0007669"/>
    <property type="project" value="InterPro"/>
</dbReference>
<dbReference type="SMART" id="SM00020">
    <property type="entry name" value="Tryp_SPc"/>
    <property type="match status" value="1"/>
</dbReference>
<keyword evidence="5" id="KW-1133">Transmembrane helix</keyword>
<reference evidence="7 8" key="1">
    <citation type="submission" date="2020-02" db="EMBL/GenBank/DDBJ databases">
        <authorList>
            <person name="Ferguson B K."/>
        </authorList>
    </citation>
    <scope>NUCLEOTIDE SEQUENCE [LARGE SCALE GENOMIC DNA]</scope>
</reference>
<dbReference type="Pfam" id="PF01633">
    <property type="entry name" value="Choline_kinase"/>
    <property type="match status" value="1"/>
</dbReference>
<name>A0A6H5I8Q9_9HYME</name>
<evidence type="ECO:0000256" key="3">
    <source>
        <dbReference type="ARBA" id="ARBA00022825"/>
    </source>
</evidence>
<dbReference type="InterPro" id="IPR018114">
    <property type="entry name" value="TRYPSIN_HIS"/>
</dbReference>
<dbReference type="Gene3D" id="2.40.10.10">
    <property type="entry name" value="Trypsin-like serine proteases"/>
    <property type="match status" value="1"/>
</dbReference>
<dbReference type="SUPFAM" id="SSF56112">
    <property type="entry name" value="Protein kinase-like (PK-like)"/>
    <property type="match status" value="1"/>
</dbReference>
<dbReference type="InterPro" id="IPR011009">
    <property type="entry name" value="Kinase-like_dom_sf"/>
</dbReference>
<keyword evidence="5" id="KW-0472">Membrane</keyword>
<evidence type="ECO:0000256" key="4">
    <source>
        <dbReference type="ARBA" id="ARBA00023157"/>
    </source>
</evidence>
<keyword evidence="1" id="KW-0645">Protease</keyword>
<dbReference type="PROSITE" id="PS00134">
    <property type="entry name" value="TRYPSIN_HIS"/>
    <property type="match status" value="1"/>
</dbReference>
<evidence type="ECO:0000256" key="2">
    <source>
        <dbReference type="ARBA" id="ARBA00022801"/>
    </source>
</evidence>
<evidence type="ECO:0000256" key="5">
    <source>
        <dbReference type="SAM" id="Phobius"/>
    </source>
</evidence>
<dbReference type="Proteomes" id="UP000479190">
    <property type="component" value="Unassembled WGS sequence"/>
</dbReference>
<dbReference type="Pfam" id="PF00089">
    <property type="entry name" value="Trypsin"/>
    <property type="match status" value="1"/>
</dbReference>
<accession>A0A6H5I8Q9</accession>
<keyword evidence="2" id="KW-0378">Hydrolase</keyword>
<dbReference type="AlphaFoldDB" id="A0A6H5I8Q9"/>
<dbReference type="GO" id="GO:0006508">
    <property type="term" value="P:proteolysis"/>
    <property type="evidence" value="ECO:0007669"/>
    <property type="project" value="UniProtKB-KW"/>
</dbReference>
<gene>
    <name evidence="7" type="ORF">TBRA_LOCUS3398</name>
</gene>
<dbReference type="InterPro" id="IPR009003">
    <property type="entry name" value="Peptidase_S1_PA"/>
</dbReference>
<keyword evidence="8" id="KW-1185">Reference proteome</keyword>
<keyword evidence="4" id="KW-1015">Disulfide bond</keyword>
<keyword evidence="5" id="KW-0812">Transmembrane</keyword>
<dbReference type="PROSITE" id="PS50240">
    <property type="entry name" value="TRYPSIN_DOM"/>
    <property type="match status" value="1"/>
</dbReference>
<dbReference type="EMBL" id="CADCXV010000645">
    <property type="protein sequence ID" value="CAB0031429.1"/>
    <property type="molecule type" value="Genomic_DNA"/>
</dbReference>
<evidence type="ECO:0000259" key="6">
    <source>
        <dbReference type="PROSITE" id="PS50240"/>
    </source>
</evidence>
<sequence>YNFIRNYLRVAGKEGQAEEERMMAEIRIFSLASNLFWGLWSIVNAKLSQIPFGYWKNKEHRFEEETRVFFALQILHARPATSVPRVVNHGDPVHGCGARLPAVVARHAQRSGRAVRSRWRAEPGRRARRQSVPRRSHLRFHHIQRCRKLFCLRSNKSTRVEVSPIALCQNEHQISETDGQMLQLLHQRNNESFDTIKRNPGRGERLESFFRYLPLRFFRESPGLSIRHDRKVLTPIKVSLMASKVSRDATYTPSCRRRRPRTFLIISIERSSSSSRYFAYALVKPNRLLRWSYSVNKFLGPPRRQDQSAPVATDASRELMHVCSYYTDARVNLELAPLLARLQCGASGSLTAYIVQIKVTYTIKGTKYYLRIVDYYSIDSSHCQDFSPRILGGQDAEPNQAPWMAAIVRFGTDVFCGGALITRKHILTAAHCVSPYKTKQISVMLGTPDQQDVWWNGKLELHWAKKLDYSSDHYKEKSPGMGMITLKKEVTLSETIRTIPLAVTKTPANVWAVLTGYGYQQREENGGDVAWYLQTLPVRIVEHGRCGQLLEGLTTVGSQSLCGYTSPTQGACLFFSGKMKNFGKVDLTIRKLRKFFRRWELDPFMELIHYRLEILCCNMIIEQLTNNDLYLRSLAGTTLMNLLAALFMVQLLFIVGVGGVQLRSSSAPCSASLCALYRFACNCRVLKVYSRNSYKQPKHQILKLECKSCKYLLPSSLANRRGEFVDSLLEREMFSLGNQLRSTLVYIRRLSSVENKIPIFVLATSLNYLKNK</sequence>
<dbReference type="InterPro" id="IPR043504">
    <property type="entry name" value="Peptidase_S1_PA_chymotrypsin"/>
</dbReference>
<evidence type="ECO:0000313" key="7">
    <source>
        <dbReference type="EMBL" id="CAB0031429.1"/>
    </source>
</evidence>
<evidence type="ECO:0000313" key="8">
    <source>
        <dbReference type="Proteomes" id="UP000479190"/>
    </source>
</evidence>